<dbReference type="EMBL" id="UINC01133165">
    <property type="protein sequence ID" value="SVD15942.1"/>
    <property type="molecule type" value="Genomic_DNA"/>
</dbReference>
<dbReference type="SUPFAM" id="SSF53474">
    <property type="entry name" value="alpha/beta-Hydrolases"/>
    <property type="match status" value="1"/>
</dbReference>
<name>A0A382T291_9ZZZZ</name>
<organism evidence="1">
    <name type="scientific">marine metagenome</name>
    <dbReference type="NCBI Taxonomy" id="408172"/>
    <lineage>
        <taxon>unclassified sequences</taxon>
        <taxon>metagenomes</taxon>
        <taxon>ecological metagenomes</taxon>
    </lineage>
</organism>
<feature type="non-terminal residue" evidence="1">
    <location>
        <position position="125"/>
    </location>
</feature>
<evidence type="ECO:0000313" key="1">
    <source>
        <dbReference type="EMBL" id="SVD15942.1"/>
    </source>
</evidence>
<gene>
    <name evidence="1" type="ORF">METZ01_LOCUS368796</name>
</gene>
<accession>A0A382T291</accession>
<dbReference type="InterPro" id="IPR029058">
    <property type="entry name" value="AB_hydrolase_fold"/>
</dbReference>
<proteinExistence type="predicted"/>
<protein>
    <submittedName>
        <fullName evidence="1">Uncharacterized protein</fullName>
    </submittedName>
</protein>
<sequence>VNVCVALLAAASSVSLAEEDGERPSKVPIPEPTRFITEHRGRFNGTLVEYTATAGETYIRDKDGKPRGSIFTFAYTKTQLGNGEVRPVTFLWGGGPGSASVSLHMGTYGPQRVSVPSDAQYPGPP</sequence>
<feature type="non-terminal residue" evidence="1">
    <location>
        <position position="1"/>
    </location>
</feature>
<dbReference type="Gene3D" id="3.40.50.1820">
    <property type="entry name" value="alpha/beta hydrolase"/>
    <property type="match status" value="1"/>
</dbReference>
<dbReference type="AlphaFoldDB" id="A0A382T291"/>
<reference evidence="1" key="1">
    <citation type="submission" date="2018-05" db="EMBL/GenBank/DDBJ databases">
        <authorList>
            <person name="Lanie J.A."/>
            <person name="Ng W.-L."/>
            <person name="Kazmierczak K.M."/>
            <person name="Andrzejewski T.M."/>
            <person name="Davidsen T.M."/>
            <person name="Wayne K.J."/>
            <person name="Tettelin H."/>
            <person name="Glass J.I."/>
            <person name="Rusch D."/>
            <person name="Podicherti R."/>
            <person name="Tsui H.-C.T."/>
            <person name="Winkler M.E."/>
        </authorList>
    </citation>
    <scope>NUCLEOTIDE SEQUENCE</scope>
</reference>